<proteinExistence type="inferred from homology"/>
<dbReference type="EMBL" id="CAJJDO010000091">
    <property type="protein sequence ID" value="CAD8188471.1"/>
    <property type="molecule type" value="Genomic_DNA"/>
</dbReference>
<comment type="caution">
    <text evidence="7">Lacks conserved residue(s) required for the propagation of feature annotation.</text>
</comment>
<evidence type="ECO:0000256" key="4">
    <source>
        <dbReference type="ARBA" id="ARBA00022824"/>
    </source>
</evidence>
<keyword evidence="4 7" id="KW-0256">Endoplasmic reticulum</keyword>
<evidence type="ECO:0000256" key="7">
    <source>
        <dbReference type="RuleBase" id="RU363059"/>
    </source>
</evidence>
<reference evidence="8" key="1">
    <citation type="submission" date="2021-01" db="EMBL/GenBank/DDBJ databases">
        <authorList>
            <consortium name="Genoscope - CEA"/>
            <person name="William W."/>
        </authorList>
    </citation>
    <scope>NUCLEOTIDE SEQUENCE</scope>
</reference>
<evidence type="ECO:0000256" key="2">
    <source>
        <dbReference type="ARBA" id="ARBA00008917"/>
    </source>
</evidence>
<feature type="transmembrane region" description="Helical" evidence="7">
    <location>
        <begin position="179"/>
        <end position="197"/>
    </location>
</feature>
<comment type="function">
    <text evidence="7">May be involved in the degradation of misfolded endoplasmic reticulum (ER) luminal proteins.</text>
</comment>
<keyword evidence="3 7" id="KW-0812">Transmembrane</keyword>
<sequence length="302" mass="36126">MSFYCIDFTALFFNFRTILSELGDIQQNPLLAQVEQLQKRFKVKRLNIKLCNFENNQAYLDFSQKIRKLQSLEYLTEFLIILIINKMVLEYILDIPPLTRIIVISSIILSYSTYVQYLKPSNLYLNYKLAFLESFQPWRILTSILYFGELDLITVLRLFFFQSISFSLEQHTFPGFANYLYFLLLNFVTITSIGLWLNEHSLTEYFVEALMYVWGRQKQERPLLCNNTLQKYFNFILLLNTIINSTLYKNYFFLFSLKLKISKQHTQLNKPQKQIYIESFINQLVKKQTQILHHKSYQIENG</sequence>
<comment type="subcellular location">
    <subcellularLocation>
        <location evidence="1 7">Endoplasmic reticulum membrane</location>
        <topology evidence="1 7">Multi-pass membrane protein</topology>
    </subcellularLocation>
</comment>
<evidence type="ECO:0000256" key="6">
    <source>
        <dbReference type="ARBA" id="ARBA00023136"/>
    </source>
</evidence>
<evidence type="ECO:0000256" key="5">
    <source>
        <dbReference type="ARBA" id="ARBA00022989"/>
    </source>
</evidence>
<dbReference type="PANTHER" id="PTHR11009">
    <property type="entry name" value="DER1-LIKE PROTEIN, DERLIN"/>
    <property type="match status" value="1"/>
</dbReference>
<accession>A0A8S1WHL9</accession>
<keyword evidence="6 7" id="KW-0472">Membrane</keyword>
<keyword evidence="5 7" id="KW-1133">Transmembrane helix</keyword>
<protein>
    <recommendedName>
        <fullName evidence="7">Derlin</fullName>
    </recommendedName>
</protein>
<evidence type="ECO:0000313" key="8">
    <source>
        <dbReference type="EMBL" id="CAD8188471.1"/>
    </source>
</evidence>
<keyword evidence="9" id="KW-1185">Reference proteome</keyword>
<feature type="transmembrane region" description="Helical" evidence="7">
    <location>
        <begin position="138"/>
        <end position="159"/>
    </location>
</feature>
<gene>
    <name evidence="8" type="ORF">PPENT_87.1.T0910157</name>
</gene>
<dbReference type="Proteomes" id="UP000689195">
    <property type="component" value="Unassembled WGS sequence"/>
</dbReference>
<name>A0A8S1WHL9_9CILI</name>
<feature type="transmembrane region" description="Helical" evidence="7">
    <location>
        <begin position="98"/>
        <end position="117"/>
    </location>
</feature>
<dbReference type="InterPro" id="IPR007599">
    <property type="entry name" value="DER1"/>
</dbReference>
<comment type="similarity">
    <text evidence="2 7">Belongs to the derlin family.</text>
</comment>
<dbReference type="AlphaFoldDB" id="A0A8S1WHL9"/>
<evidence type="ECO:0000256" key="1">
    <source>
        <dbReference type="ARBA" id="ARBA00004477"/>
    </source>
</evidence>
<organism evidence="8 9">
    <name type="scientific">Paramecium pentaurelia</name>
    <dbReference type="NCBI Taxonomy" id="43138"/>
    <lineage>
        <taxon>Eukaryota</taxon>
        <taxon>Sar</taxon>
        <taxon>Alveolata</taxon>
        <taxon>Ciliophora</taxon>
        <taxon>Intramacronucleata</taxon>
        <taxon>Oligohymenophorea</taxon>
        <taxon>Peniculida</taxon>
        <taxon>Parameciidae</taxon>
        <taxon>Paramecium</taxon>
    </lineage>
</organism>
<dbReference type="OrthoDB" id="305744at2759"/>
<evidence type="ECO:0000313" key="9">
    <source>
        <dbReference type="Proteomes" id="UP000689195"/>
    </source>
</evidence>
<dbReference type="Pfam" id="PF04511">
    <property type="entry name" value="DER1"/>
    <property type="match status" value="1"/>
</dbReference>
<evidence type="ECO:0000256" key="3">
    <source>
        <dbReference type="ARBA" id="ARBA00022692"/>
    </source>
</evidence>
<dbReference type="GO" id="GO:0005789">
    <property type="term" value="C:endoplasmic reticulum membrane"/>
    <property type="evidence" value="ECO:0007669"/>
    <property type="project" value="UniProtKB-SubCell"/>
</dbReference>
<dbReference type="GO" id="GO:0006950">
    <property type="term" value="P:response to stress"/>
    <property type="evidence" value="ECO:0007669"/>
    <property type="project" value="UniProtKB-ARBA"/>
</dbReference>
<comment type="caution">
    <text evidence="8">The sequence shown here is derived from an EMBL/GenBank/DDBJ whole genome shotgun (WGS) entry which is preliminary data.</text>
</comment>